<protein>
    <submittedName>
        <fullName evidence="2">Uncharacterized protein</fullName>
    </submittedName>
</protein>
<reference evidence="2 3" key="1">
    <citation type="submission" date="2024-04" db="EMBL/GenBank/DDBJ databases">
        <authorList>
            <person name="Rising A."/>
            <person name="Reimegard J."/>
            <person name="Sonavane S."/>
            <person name="Akerstrom W."/>
            <person name="Nylinder S."/>
            <person name="Hedman E."/>
            <person name="Kallberg Y."/>
        </authorList>
    </citation>
    <scope>NUCLEOTIDE SEQUENCE [LARGE SCALE GENOMIC DNA]</scope>
</reference>
<keyword evidence="1" id="KW-0175">Coiled coil</keyword>
<dbReference type="AlphaFoldDB" id="A0AAV2BFN0"/>
<accession>A0AAV2BFN0</accession>
<dbReference type="EMBL" id="CAXIEN010000346">
    <property type="protein sequence ID" value="CAL1294419.1"/>
    <property type="molecule type" value="Genomic_DNA"/>
</dbReference>
<name>A0AAV2BFN0_9ARAC</name>
<evidence type="ECO:0000256" key="1">
    <source>
        <dbReference type="SAM" id="Coils"/>
    </source>
</evidence>
<evidence type="ECO:0000313" key="3">
    <source>
        <dbReference type="Proteomes" id="UP001497382"/>
    </source>
</evidence>
<dbReference type="PANTHER" id="PTHR31025">
    <property type="entry name" value="SI:CH211-196P9.1-RELATED"/>
    <property type="match status" value="1"/>
</dbReference>
<proteinExistence type="predicted"/>
<feature type="non-terminal residue" evidence="2">
    <location>
        <position position="399"/>
    </location>
</feature>
<comment type="caution">
    <text evidence="2">The sequence shown here is derived from an EMBL/GenBank/DDBJ whole genome shotgun (WGS) entry which is preliminary data.</text>
</comment>
<evidence type="ECO:0000313" key="2">
    <source>
        <dbReference type="EMBL" id="CAL1294419.1"/>
    </source>
</evidence>
<dbReference type="Proteomes" id="UP001497382">
    <property type="component" value="Unassembled WGS sequence"/>
</dbReference>
<organism evidence="2 3">
    <name type="scientific">Larinioides sclopetarius</name>
    <dbReference type="NCBI Taxonomy" id="280406"/>
    <lineage>
        <taxon>Eukaryota</taxon>
        <taxon>Metazoa</taxon>
        <taxon>Ecdysozoa</taxon>
        <taxon>Arthropoda</taxon>
        <taxon>Chelicerata</taxon>
        <taxon>Arachnida</taxon>
        <taxon>Araneae</taxon>
        <taxon>Araneomorphae</taxon>
        <taxon>Entelegynae</taxon>
        <taxon>Araneoidea</taxon>
        <taxon>Araneidae</taxon>
        <taxon>Larinioides</taxon>
    </lineage>
</organism>
<feature type="coiled-coil region" evidence="1">
    <location>
        <begin position="351"/>
        <end position="381"/>
    </location>
</feature>
<sequence>MHAGLIECCENFSFMENIRIKILQILPKLEPNTLDSLMNHLEDIGVTAEKDLKFVQECDLTTIIRLIEARKLIDAWKQIDSLPMTSMPEVNIASPPISENSESSPLALQSVPYDWADNFVIPWKNMSDSLMKCLKEGKRPTPKGRREFINTTAPNIFKICEKPGKKNLSKIARKAIETYPSLSDVWCNELLAGGCESLTRSFKFENLNRRDAFSSLKRSLKRAEEDNSNNEMKLSASSMYGCLNWQPKMLPIGESNESQTEKQNQMIKISSVTKPGEELSEQTLTLLKETYYSQRKDINSLKNITFLLNSWPLLFSEKGFFQHFHILTGIYIPELMQNSIQKKASIIINFFKSLLHKNNSLKETFQRYEEAESEVSDLEIVVSLLLQHFGEKSEAVFTP</sequence>
<dbReference type="PANTHER" id="PTHR31025:SF22">
    <property type="entry name" value="IP13529P"/>
    <property type="match status" value="1"/>
</dbReference>
<keyword evidence="3" id="KW-1185">Reference proteome</keyword>
<gene>
    <name evidence="2" type="ORF">LARSCL_LOCUS18698</name>
</gene>